<organism evidence="1 2">
    <name type="scientific">Isoalcanivorax pacificus W11-5</name>
    <dbReference type="NCBI Taxonomy" id="391936"/>
    <lineage>
        <taxon>Bacteria</taxon>
        <taxon>Pseudomonadati</taxon>
        <taxon>Pseudomonadota</taxon>
        <taxon>Gammaproteobacteria</taxon>
        <taxon>Oceanospirillales</taxon>
        <taxon>Alcanivoracaceae</taxon>
        <taxon>Isoalcanivorax</taxon>
    </lineage>
</organism>
<evidence type="ECO:0000313" key="2">
    <source>
        <dbReference type="Proteomes" id="UP000006764"/>
    </source>
</evidence>
<dbReference type="OrthoDB" id="9806511at2"/>
<protein>
    <recommendedName>
        <fullName evidence="3">DUF2218 domain-containing protein</fullName>
    </recommendedName>
</protein>
<dbReference type="PIRSF" id="PIRSF028291">
    <property type="entry name" value="UCP028291"/>
    <property type="match status" value="1"/>
</dbReference>
<evidence type="ECO:0000313" key="1">
    <source>
        <dbReference type="EMBL" id="AJD47218.1"/>
    </source>
</evidence>
<evidence type="ECO:0008006" key="3">
    <source>
        <dbReference type="Google" id="ProtNLM"/>
    </source>
</evidence>
<dbReference type="STRING" id="391936.S7S_03980"/>
<name>A0A0B4XKV7_9GAMM</name>
<reference evidence="1 2" key="1">
    <citation type="journal article" date="2012" name="J. Bacteriol.">
        <title>Genome sequence of an alkane-degrading bacterium, Alcanivorax pacificus type strain W11-5, isolated from deep sea sediment.</title>
        <authorList>
            <person name="Lai Q."/>
            <person name="Shao Z."/>
        </authorList>
    </citation>
    <scope>NUCLEOTIDE SEQUENCE [LARGE SCALE GENOMIC DNA]</scope>
    <source>
        <strain evidence="1 2">W11-5</strain>
    </source>
</reference>
<dbReference type="InterPro" id="IPR014543">
    <property type="entry name" value="UCP028291"/>
</dbReference>
<dbReference type="RefSeq" id="WP_008738081.1">
    <property type="nucleotide sequence ID" value="NZ_CP004387.1"/>
</dbReference>
<gene>
    <name evidence="1" type="ORF">S7S_03980</name>
</gene>
<dbReference type="Pfam" id="PF09981">
    <property type="entry name" value="DUF2218"/>
    <property type="match status" value="1"/>
</dbReference>
<dbReference type="HOGENOM" id="CLU_127482_1_1_6"/>
<sequence length="95" mass="10473">MATSNATIETIEGARYLRRLCKHWSHKFAVSFDDTHGEVPFSDEASLTLSATDTALHLQLTHVDADALPQLQQVVVDHLQRFAGDSVLAITWTPG</sequence>
<dbReference type="Proteomes" id="UP000006764">
    <property type="component" value="Chromosome"/>
</dbReference>
<dbReference type="KEGG" id="apac:S7S_03980"/>
<keyword evidence="2" id="KW-1185">Reference proteome</keyword>
<dbReference type="EMBL" id="CP004387">
    <property type="protein sequence ID" value="AJD47218.1"/>
    <property type="molecule type" value="Genomic_DNA"/>
</dbReference>
<dbReference type="AlphaFoldDB" id="A0A0B4XKV7"/>
<proteinExistence type="predicted"/>
<accession>A0A0B4XKV7</accession>
<dbReference type="Gene3D" id="3.30.310.50">
    <property type="entry name" value="Alpha-D-phosphohexomutase, C-terminal domain"/>
    <property type="match status" value="1"/>
</dbReference>